<organism evidence="2 3">
    <name type="scientific">Bifidobacterium anseris</name>
    <dbReference type="NCBI Taxonomy" id="2020963"/>
    <lineage>
        <taxon>Bacteria</taxon>
        <taxon>Bacillati</taxon>
        <taxon>Actinomycetota</taxon>
        <taxon>Actinomycetes</taxon>
        <taxon>Bifidobacteriales</taxon>
        <taxon>Bifidobacteriaceae</taxon>
        <taxon>Bifidobacterium</taxon>
    </lineage>
</organism>
<comment type="caution">
    <text evidence="2">The sequence shown here is derived from an EMBL/GenBank/DDBJ whole genome shotgun (WGS) entry which is preliminary data.</text>
</comment>
<protein>
    <submittedName>
        <fullName evidence="2">Uncharacterized protein</fullName>
    </submittedName>
</protein>
<reference evidence="2 3" key="1">
    <citation type="submission" date="2017-07" db="EMBL/GenBank/DDBJ databases">
        <title>Bifidobacterium novel species.</title>
        <authorList>
            <person name="Lugli G.A."/>
            <person name="Milani C."/>
            <person name="Duranti S."/>
            <person name="Mangifesta M."/>
        </authorList>
    </citation>
    <scope>NUCLEOTIDE SEQUENCE [LARGE SCALE GENOMIC DNA]</scope>
    <source>
        <strain evidence="3">Goo31D</strain>
    </source>
</reference>
<sequence>MTQGKHAQARREQQNKSFPTMKTVNGAVATMAAIATLGAPMVAIADEPAEPQQPDTQTQQ</sequence>
<evidence type="ECO:0000313" key="3">
    <source>
        <dbReference type="Proteomes" id="UP000234935"/>
    </source>
</evidence>
<dbReference type="RefSeq" id="WP_026644859.1">
    <property type="nucleotide sequence ID" value="NZ_NMYC01000005.1"/>
</dbReference>
<evidence type="ECO:0000313" key="2">
    <source>
        <dbReference type="EMBL" id="PLS26645.1"/>
    </source>
</evidence>
<proteinExistence type="predicted"/>
<feature type="region of interest" description="Disordered" evidence="1">
    <location>
        <begin position="1"/>
        <end position="21"/>
    </location>
</feature>
<keyword evidence="3" id="KW-1185">Reference proteome</keyword>
<evidence type="ECO:0000256" key="1">
    <source>
        <dbReference type="SAM" id="MobiDB-lite"/>
    </source>
</evidence>
<name>A0A2N5IXG6_9BIFI</name>
<dbReference type="AlphaFoldDB" id="A0A2N5IXG6"/>
<dbReference type="EMBL" id="NMYC01000005">
    <property type="protein sequence ID" value="PLS26645.1"/>
    <property type="molecule type" value="Genomic_DNA"/>
</dbReference>
<dbReference type="Proteomes" id="UP000234935">
    <property type="component" value="Unassembled WGS sequence"/>
</dbReference>
<accession>A0A2N5IXG6</accession>
<dbReference type="OrthoDB" id="9960839at2"/>
<gene>
    <name evidence="2" type="ORF">CGZ88_1130</name>
</gene>